<evidence type="ECO:0000313" key="5">
    <source>
        <dbReference type="Proteomes" id="UP000298488"/>
    </source>
</evidence>
<dbReference type="SUPFAM" id="SSF53335">
    <property type="entry name" value="S-adenosyl-L-methionine-dependent methyltransferases"/>
    <property type="match status" value="1"/>
</dbReference>
<dbReference type="AlphaFoldDB" id="A0A4R8V6J6"/>
<dbReference type="PANTHER" id="PTHR44068">
    <property type="entry name" value="ZGC:194242"/>
    <property type="match status" value="1"/>
</dbReference>
<dbReference type="EMBL" id="SOFI01000003">
    <property type="protein sequence ID" value="TFB78694.1"/>
    <property type="molecule type" value="Genomic_DNA"/>
</dbReference>
<evidence type="ECO:0000313" key="4">
    <source>
        <dbReference type="EMBL" id="TFB78694.1"/>
    </source>
</evidence>
<accession>A0A4R8V6J6</accession>
<feature type="region of interest" description="Disordered" evidence="2">
    <location>
        <begin position="291"/>
        <end position="312"/>
    </location>
</feature>
<keyword evidence="4" id="KW-0489">Methyltransferase</keyword>
<dbReference type="Pfam" id="PF08241">
    <property type="entry name" value="Methyltransf_11"/>
    <property type="match status" value="1"/>
</dbReference>
<feature type="domain" description="Methyltransferase type 11" evidence="3">
    <location>
        <begin position="147"/>
        <end position="245"/>
    </location>
</feature>
<dbReference type="InterPro" id="IPR029063">
    <property type="entry name" value="SAM-dependent_MTases_sf"/>
</dbReference>
<gene>
    <name evidence="4" type="ORF">E3N84_00515</name>
</gene>
<dbReference type="OrthoDB" id="9805171at2"/>
<proteinExistence type="predicted"/>
<sequence length="356" mass="37762">MSRCAASARRTSCSPRISSCSKAPRCWDFRARPAASSNERPSGRLTAATRTCTSGARPRHRSSVHVTEPRIAEPLEAAVDVDKAIGEHYGRPGLEESILAALAAAGRDPERIRPEDIADIDELHVGGATTVRQLAHDVGLTSHARILDIGSGLGGPARQYAREFGAIVDGIDVTPRFVTTAASLTRRSGITAGVTFTLGSALDLPYEDAVFDAATMIHVGMNIEDKSTLFRSVARVLKPGARFAIFDFMVVGDGKVEYPLPWADTVDTSFLATPDDYLSLLGDAGFAIDKQESRQQAASEGPVSRASSGNEGPPPVLGLQLVLGENVATRMANISAARARGVLAPIEIVSHIERPA</sequence>
<dbReference type="CDD" id="cd02440">
    <property type="entry name" value="AdoMet_MTases"/>
    <property type="match status" value="1"/>
</dbReference>
<evidence type="ECO:0000256" key="1">
    <source>
        <dbReference type="ARBA" id="ARBA00022679"/>
    </source>
</evidence>
<reference evidence="4 5" key="1">
    <citation type="submission" date="2019-03" db="EMBL/GenBank/DDBJ databases">
        <title>Genomics of glacier-inhabiting Cryobacterium strains.</title>
        <authorList>
            <person name="Liu Q."/>
            <person name="Xin Y.-H."/>
        </authorList>
    </citation>
    <scope>NUCLEOTIDE SEQUENCE [LARGE SCALE GENOMIC DNA]</scope>
    <source>
        <strain evidence="4 5">CGMCC 1.10440</strain>
    </source>
</reference>
<dbReference type="Gene3D" id="3.40.50.150">
    <property type="entry name" value="Vaccinia Virus protein VP39"/>
    <property type="match status" value="1"/>
</dbReference>
<feature type="region of interest" description="Disordered" evidence="2">
    <location>
        <begin position="33"/>
        <end position="65"/>
    </location>
</feature>
<evidence type="ECO:0000259" key="3">
    <source>
        <dbReference type="Pfam" id="PF08241"/>
    </source>
</evidence>
<dbReference type="PANTHER" id="PTHR44068:SF11">
    <property type="entry name" value="GERANYL DIPHOSPHATE 2-C-METHYLTRANSFERASE"/>
    <property type="match status" value="1"/>
</dbReference>
<evidence type="ECO:0000256" key="2">
    <source>
        <dbReference type="SAM" id="MobiDB-lite"/>
    </source>
</evidence>
<organism evidence="4 5">
    <name type="scientific">Terrimesophilobacter mesophilus</name>
    <dbReference type="NCBI Taxonomy" id="433647"/>
    <lineage>
        <taxon>Bacteria</taxon>
        <taxon>Bacillati</taxon>
        <taxon>Actinomycetota</taxon>
        <taxon>Actinomycetes</taxon>
        <taxon>Micrococcales</taxon>
        <taxon>Microbacteriaceae</taxon>
        <taxon>Terrimesophilobacter</taxon>
    </lineage>
</organism>
<comment type="caution">
    <text evidence="4">The sequence shown here is derived from an EMBL/GenBank/DDBJ whole genome shotgun (WGS) entry which is preliminary data.</text>
</comment>
<keyword evidence="5" id="KW-1185">Reference proteome</keyword>
<dbReference type="InterPro" id="IPR050447">
    <property type="entry name" value="Erg6_SMT_methyltransf"/>
</dbReference>
<dbReference type="GO" id="GO:0008757">
    <property type="term" value="F:S-adenosylmethionine-dependent methyltransferase activity"/>
    <property type="evidence" value="ECO:0007669"/>
    <property type="project" value="InterPro"/>
</dbReference>
<name>A0A4R8V6J6_9MICO</name>
<dbReference type="Proteomes" id="UP000298488">
    <property type="component" value="Unassembled WGS sequence"/>
</dbReference>
<protein>
    <submittedName>
        <fullName evidence="4">Class I SAM-dependent methyltransferase</fullName>
    </submittedName>
</protein>
<dbReference type="InterPro" id="IPR013216">
    <property type="entry name" value="Methyltransf_11"/>
</dbReference>
<keyword evidence="1 4" id="KW-0808">Transferase</keyword>
<dbReference type="GO" id="GO:0032259">
    <property type="term" value="P:methylation"/>
    <property type="evidence" value="ECO:0007669"/>
    <property type="project" value="UniProtKB-KW"/>
</dbReference>